<feature type="domain" description="Ice-binding protein C-terminal" evidence="1">
    <location>
        <begin position="279"/>
        <end position="302"/>
    </location>
</feature>
<gene>
    <name evidence="2" type="ORF">K1X11_018910</name>
</gene>
<sequence>MLSRLLITSVTDFRVVLLTGLLALAPVGLSAQFASSVEINNRLSAAEALDTGTAGASASVDYASGAMTVQAGGTVTASYGVTHTEAYFTKNSTTGFGTDLTGSTATQTAFTDTLRIDPANPAEIGTAVRVQVVLEMTGTAGYSGIDGTSGRYTIYSSLSIGEVDTEDDSTFAVTTLSNNAGTTVNSSGDIQAQSYPASPTSTFGYLYLNLGETITFRGTQILTTQVTRSTSGQRAGGGVTADLDGTFSFQALLDDSLQLDVENYTFVTGSGTDYFNLSAVPEPSTYAALAGLGCLGFAWWRRRRGGLAAGSND</sequence>
<dbReference type="RefSeq" id="WP_221030723.1">
    <property type="nucleotide sequence ID" value="NZ_CP139781.1"/>
</dbReference>
<dbReference type="NCBIfam" id="TIGR02595">
    <property type="entry name" value="PEP_CTERM"/>
    <property type="match status" value="1"/>
</dbReference>
<reference evidence="2 3" key="2">
    <citation type="submission" date="2023-12" db="EMBL/GenBank/DDBJ databases">
        <title>Description of an unclassified Opitutus bacterium of Verrucomicrobiota.</title>
        <authorList>
            <person name="Zhang D.-F."/>
        </authorList>
    </citation>
    <scope>NUCLEOTIDE SEQUENCE [LARGE SCALE GENOMIC DNA]</scope>
    <source>
        <strain evidence="2 3">WL0086</strain>
    </source>
</reference>
<keyword evidence="3" id="KW-1185">Reference proteome</keyword>
<evidence type="ECO:0000259" key="1">
    <source>
        <dbReference type="Pfam" id="PF07589"/>
    </source>
</evidence>
<dbReference type="InterPro" id="IPR013424">
    <property type="entry name" value="Ice-binding_C"/>
</dbReference>
<evidence type="ECO:0000313" key="3">
    <source>
        <dbReference type="Proteomes" id="UP000738431"/>
    </source>
</evidence>
<reference evidence="2 3" key="1">
    <citation type="submission" date="2021-08" db="EMBL/GenBank/DDBJ databases">
        <authorList>
            <person name="Zhang D."/>
            <person name="Zhang A."/>
            <person name="Wang L."/>
        </authorList>
    </citation>
    <scope>NUCLEOTIDE SEQUENCE [LARGE SCALE GENOMIC DNA]</scope>
    <source>
        <strain evidence="2 3">WL0086</strain>
    </source>
</reference>
<dbReference type="EMBL" id="CP139781">
    <property type="protein sequence ID" value="WRQ86888.1"/>
    <property type="molecule type" value="Genomic_DNA"/>
</dbReference>
<accession>A0ABZ1C6J2</accession>
<dbReference type="Pfam" id="PF07589">
    <property type="entry name" value="PEP-CTERM"/>
    <property type="match status" value="1"/>
</dbReference>
<name>A0ABZ1C6J2_9BACT</name>
<dbReference type="Proteomes" id="UP000738431">
    <property type="component" value="Chromosome"/>
</dbReference>
<evidence type="ECO:0000313" key="2">
    <source>
        <dbReference type="EMBL" id="WRQ86888.1"/>
    </source>
</evidence>
<protein>
    <submittedName>
        <fullName evidence="2">PEP-CTERM sorting domain-containing protein</fullName>
    </submittedName>
</protein>
<organism evidence="2 3">
    <name type="scientific">Actomonas aquatica</name>
    <dbReference type="NCBI Taxonomy" id="2866162"/>
    <lineage>
        <taxon>Bacteria</taxon>
        <taxon>Pseudomonadati</taxon>
        <taxon>Verrucomicrobiota</taxon>
        <taxon>Opitutia</taxon>
        <taxon>Opitutales</taxon>
        <taxon>Opitutaceae</taxon>
        <taxon>Actomonas</taxon>
    </lineage>
</organism>
<proteinExistence type="predicted"/>